<name>A0A0F9STQ3_9ZZZZ</name>
<dbReference type="EMBL" id="LAZR01001712">
    <property type="protein sequence ID" value="KKN40306.1"/>
    <property type="molecule type" value="Genomic_DNA"/>
</dbReference>
<dbReference type="AlphaFoldDB" id="A0A0F9STQ3"/>
<evidence type="ECO:0000313" key="1">
    <source>
        <dbReference type="EMBL" id="KKN40306.1"/>
    </source>
</evidence>
<protein>
    <submittedName>
        <fullName evidence="1">Uncharacterized protein</fullName>
    </submittedName>
</protein>
<organism evidence="1">
    <name type="scientific">marine sediment metagenome</name>
    <dbReference type="NCBI Taxonomy" id="412755"/>
    <lineage>
        <taxon>unclassified sequences</taxon>
        <taxon>metagenomes</taxon>
        <taxon>ecological metagenomes</taxon>
    </lineage>
</organism>
<reference evidence="1" key="1">
    <citation type="journal article" date="2015" name="Nature">
        <title>Complex archaea that bridge the gap between prokaryotes and eukaryotes.</title>
        <authorList>
            <person name="Spang A."/>
            <person name="Saw J.H."/>
            <person name="Jorgensen S.L."/>
            <person name="Zaremba-Niedzwiedzka K."/>
            <person name="Martijn J."/>
            <person name="Lind A.E."/>
            <person name="van Eijk R."/>
            <person name="Schleper C."/>
            <person name="Guy L."/>
            <person name="Ettema T.J."/>
        </authorList>
    </citation>
    <scope>NUCLEOTIDE SEQUENCE</scope>
</reference>
<proteinExistence type="predicted"/>
<comment type="caution">
    <text evidence="1">The sequence shown here is derived from an EMBL/GenBank/DDBJ whole genome shotgun (WGS) entry which is preliminary data.</text>
</comment>
<sequence>MIILRYVYYLWLKLTRYYQCWWITCPTCRKKFGSSAREDGVEDCYAKLLTGRLPCRACRANAPEH</sequence>
<gene>
    <name evidence="1" type="ORF">LCGC14_0734630</name>
</gene>
<accession>A0A0F9STQ3</accession>